<proteinExistence type="predicted"/>
<organism evidence="1 2">
    <name type="scientific">Leptolinea tardivitalis</name>
    <dbReference type="NCBI Taxonomy" id="229920"/>
    <lineage>
        <taxon>Bacteria</taxon>
        <taxon>Bacillati</taxon>
        <taxon>Chloroflexota</taxon>
        <taxon>Anaerolineae</taxon>
        <taxon>Anaerolineales</taxon>
        <taxon>Anaerolineaceae</taxon>
        <taxon>Leptolinea</taxon>
    </lineage>
</organism>
<reference evidence="1 2" key="1">
    <citation type="submission" date="2015-07" db="EMBL/GenBank/DDBJ databases">
        <title>Genome sequence of Leptolinea tardivitalis DSM 16556.</title>
        <authorList>
            <person name="Hemp J."/>
            <person name="Ward L.M."/>
            <person name="Pace L.A."/>
            <person name="Fischer W.W."/>
        </authorList>
    </citation>
    <scope>NUCLEOTIDE SEQUENCE [LARGE SCALE GENOMIC DNA]</scope>
    <source>
        <strain evidence="1 2">YMTK-2</strain>
    </source>
</reference>
<dbReference type="AlphaFoldDB" id="A0A0P6WVP4"/>
<dbReference type="PROSITE" id="PS51257">
    <property type="entry name" value="PROKAR_LIPOPROTEIN"/>
    <property type="match status" value="1"/>
</dbReference>
<accession>A0A0P6WVP4</accession>
<name>A0A0P6WVP4_9CHLR</name>
<evidence type="ECO:0000313" key="1">
    <source>
        <dbReference type="EMBL" id="KPL70605.1"/>
    </source>
</evidence>
<evidence type="ECO:0008006" key="3">
    <source>
        <dbReference type="Google" id="ProtNLM"/>
    </source>
</evidence>
<sequence>MNLRRLFTVWFVIALLITACNSIGGKNKEAEAPILEPSKVAVAQVNQGKAPTVSAEKKLESTFPLPDDANIISSTPEMTIASTTLTINDAVKFYRDYAKSNGLTEYDLLTNITDTIFSMAFRVPNQEKELVIQGTVISTDNLTLSLRYEETDVK</sequence>
<keyword evidence="2" id="KW-1185">Reference proteome</keyword>
<evidence type="ECO:0000313" key="2">
    <source>
        <dbReference type="Proteomes" id="UP000050430"/>
    </source>
</evidence>
<dbReference type="Proteomes" id="UP000050430">
    <property type="component" value="Unassembled WGS sequence"/>
</dbReference>
<gene>
    <name evidence="1" type="ORF">ADM99_15980</name>
</gene>
<protein>
    <recommendedName>
        <fullName evidence="3">Lipoprotein</fullName>
    </recommendedName>
</protein>
<dbReference type="EMBL" id="LGCK01000014">
    <property type="protein sequence ID" value="KPL70605.1"/>
    <property type="molecule type" value="Genomic_DNA"/>
</dbReference>
<comment type="caution">
    <text evidence="1">The sequence shown here is derived from an EMBL/GenBank/DDBJ whole genome shotgun (WGS) entry which is preliminary data.</text>
</comment>